<evidence type="ECO:0000256" key="5">
    <source>
        <dbReference type="ARBA" id="ARBA00022692"/>
    </source>
</evidence>
<dbReference type="PANTHER" id="PTHR19297:SF7">
    <property type="entry name" value="BETA-1,3-GALACTOSYL-O-GLYCOSYL-GLYCOPROTEIN BETA-1,6-N-ACETYLGLUCOSAMINYLTRANSFERASE 4"/>
    <property type="match status" value="1"/>
</dbReference>
<dbReference type="InParanoid" id="A0A6J2V2S7"/>
<dbReference type="InterPro" id="IPR003406">
    <property type="entry name" value="Glyco_trans_14"/>
</dbReference>
<organism evidence="11 12">
    <name type="scientific">Chanos chanos</name>
    <name type="common">Milkfish</name>
    <name type="synonym">Mugil chanos</name>
    <dbReference type="NCBI Taxonomy" id="29144"/>
    <lineage>
        <taxon>Eukaryota</taxon>
        <taxon>Metazoa</taxon>
        <taxon>Chordata</taxon>
        <taxon>Craniata</taxon>
        <taxon>Vertebrata</taxon>
        <taxon>Euteleostomi</taxon>
        <taxon>Actinopterygii</taxon>
        <taxon>Neopterygii</taxon>
        <taxon>Teleostei</taxon>
        <taxon>Ostariophysi</taxon>
        <taxon>Gonorynchiformes</taxon>
        <taxon>Chanidae</taxon>
        <taxon>Chanos</taxon>
    </lineage>
</organism>
<dbReference type="GeneID" id="115808345"/>
<keyword evidence="11" id="KW-1185">Reference proteome</keyword>
<keyword evidence="7" id="KW-1133">Transmembrane helix</keyword>
<evidence type="ECO:0000313" key="11">
    <source>
        <dbReference type="Proteomes" id="UP000504632"/>
    </source>
</evidence>
<keyword evidence="4" id="KW-0808">Transferase</keyword>
<sequence>MRRCLRQNKMKRALLLIFLSSLLMFSLFICFSKVDDNGTTREIERFQLTKEHSINCSAIYDMDPVEIGKTLTLRRKNTLVQNDDSVVNATSDCGWYVESRGFSNIPTSKAEKEFPLAYSLVVHKDAAMVERLLRSIYVPQNLYCIHYDQKSSAQFISAMQGLSRCLPNILIASKLERVQYASITRLKADLNCLSDLLKSDVKWMYVINLCGQDFPLRSNSELVADLKSLNGANMLESTRPSEMKKKRFQFQYVLKDYNFEYQKLPVKTSKKKDLPPHNIEVFVGSAYFVLSREFVGFVQTSPLVKDFLAWSEDTYSPDEHFWATLIRVPGVPGGVSRSDPDITDLQSKVRLVKWQYLEGSLYPSCTGMHKRSVCIYGAAELRWLINYGHWFANKLDPKVDPVLIECLEQKIWDRQLVMSMS</sequence>
<keyword evidence="9" id="KW-0325">Glycoprotein</keyword>
<comment type="similarity">
    <text evidence="10">Belongs to the glycosyltransferase 14 family.</text>
</comment>
<keyword evidence="6" id="KW-0735">Signal-anchor</keyword>
<evidence type="ECO:0000256" key="8">
    <source>
        <dbReference type="ARBA" id="ARBA00023136"/>
    </source>
</evidence>
<keyword evidence="8" id="KW-0472">Membrane</keyword>
<reference evidence="12" key="1">
    <citation type="submission" date="2025-08" db="UniProtKB">
        <authorList>
            <consortium name="RefSeq"/>
        </authorList>
    </citation>
    <scope>IDENTIFICATION</scope>
</reference>
<dbReference type="Proteomes" id="UP000504632">
    <property type="component" value="Chromosome 3"/>
</dbReference>
<name>A0A6J2V2S7_CHACN</name>
<dbReference type="GO" id="GO:0008375">
    <property type="term" value="F:acetylglucosaminyltransferase activity"/>
    <property type="evidence" value="ECO:0007669"/>
    <property type="project" value="TreeGrafter"/>
</dbReference>
<dbReference type="OrthoDB" id="2019572at2759"/>
<accession>A0A6J2V2S7</accession>
<dbReference type="GO" id="GO:0000139">
    <property type="term" value="C:Golgi membrane"/>
    <property type="evidence" value="ECO:0007669"/>
    <property type="project" value="UniProtKB-SubCell"/>
</dbReference>
<protein>
    <submittedName>
        <fullName evidence="12">Beta-1,3-galactosyl-O-glycosyl-glycoprotein beta-1,6-N-acetylglucosaminyltransferase 4-like</fullName>
    </submittedName>
</protein>
<evidence type="ECO:0000256" key="6">
    <source>
        <dbReference type="ARBA" id="ARBA00022968"/>
    </source>
</evidence>
<evidence type="ECO:0000256" key="2">
    <source>
        <dbReference type="ARBA" id="ARBA00004922"/>
    </source>
</evidence>
<evidence type="ECO:0000256" key="3">
    <source>
        <dbReference type="ARBA" id="ARBA00022676"/>
    </source>
</evidence>
<dbReference type="RefSeq" id="XP_030625546.1">
    <property type="nucleotide sequence ID" value="XM_030769686.1"/>
</dbReference>
<proteinExistence type="inferred from homology"/>
<gene>
    <name evidence="12" type="primary">LOC115808345</name>
</gene>
<dbReference type="AlphaFoldDB" id="A0A6J2V2S7"/>
<evidence type="ECO:0000256" key="10">
    <source>
        <dbReference type="ARBA" id="ARBA00038150"/>
    </source>
</evidence>
<keyword evidence="5" id="KW-0812">Transmembrane</keyword>
<dbReference type="Pfam" id="PF02485">
    <property type="entry name" value="Branch"/>
    <property type="match status" value="1"/>
</dbReference>
<comment type="pathway">
    <text evidence="2">Protein modification; protein glycosylation.</text>
</comment>
<evidence type="ECO:0000256" key="7">
    <source>
        <dbReference type="ARBA" id="ARBA00022989"/>
    </source>
</evidence>
<comment type="subcellular location">
    <subcellularLocation>
        <location evidence="1">Golgi apparatus membrane</location>
        <topology evidence="1">Single-pass type II membrane protein</topology>
    </subcellularLocation>
</comment>
<evidence type="ECO:0000313" key="12">
    <source>
        <dbReference type="RefSeq" id="XP_030625546.1"/>
    </source>
</evidence>
<evidence type="ECO:0000256" key="1">
    <source>
        <dbReference type="ARBA" id="ARBA00004323"/>
    </source>
</evidence>
<evidence type="ECO:0000256" key="9">
    <source>
        <dbReference type="ARBA" id="ARBA00023180"/>
    </source>
</evidence>
<keyword evidence="3" id="KW-0328">Glycosyltransferase</keyword>
<dbReference type="PANTHER" id="PTHR19297">
    <property type="entry name" value="GLYCOSYLTRANSFERASE 14 FAMILY MEMBER"/>
    <property type="match status" value="1"/>
</dbReference>
<evidence type="ECO:0000256" key="4">
    <source>
        <dbReference type="ARBA" id="ARBA00022679"/>
    </source>
</evidence>